<dbReference type="RefSeq" id="WP_014845141.1">
    <property type="nucleotide sequence ID" value="NZ_LNXW01000006.1"/>
</dbReference>
<dbReference type="NCBIfam" id="TIGR02750">
    <property type="entry name" value="TraN_Ftype"/>
    <property type="match status" value="1"/>
</dbReference>
<dbReference type="Pfam" id="PF06986">
    <property type="entry name" value="F_T4SS_TraN"/>
    <property type="match status" value="1"/>
</dbReference>
<gene>
    <name evidence="2" type="ORF">Lche_0161</name>
</gene>
<proteinExistence type="predicted"/>
<evidence type="ECO:0000313" key="2">
    <source>
        <dbReference type="EMBL" id="KTC82938.1"/>
    </source>
</evidence>
<dbReference type="PATRIC" id="fig|28084.5.peg.172"/>
<reference evidence="2 3" key="1">
    <citation type="submission" date="2015-11" db="EMBL/GenBank/DDBJ databases">
        <title>Genomic analysis of 38 Legionella species identifies large and diverse effector repertoires.</title>
        <authorList>
            <person name="Burstein D."/>
            <person name="Amaro F."/>
            <person name="Zusman T."/>
            <person name="Lifshitz Z."/>
            <person name="Cohen O."/>
            <person name="Gilbert J.A."/>
            <person name="Pupko T."/>
            <person name="Shuman H.A."/>
            <person name="Segal G."/>
        </authorList>
    </citation>
    <scope>NUCLEOTIDE SEQUENCE [LARGE SCALE GENOMIC DNA]</scope>
    <source>
        <strain evidence="2 3">ORW</strain>
    </source>
</reference>
<protein>
    <submittedName>
        <fullName evidence="2">Conjugal transfer mating pair stabilization protein TraN</fullName>
    </submittedName>
</protein>
<feature type="chain" id="PRO_5006912006" evidence="1">
    <location>
        <begin position="20"/>
        <end position="603"/>
    </location>
</feature>
<organism evidence="2 3">
    <name type="scientific">Legionella cherrii</name>
    <dbReference type="NCBI Taxonomy" id="28084"/>
    <lineage>
        <taxon>Bacteria</taxon>
        <taxon>Pseudomonadati</taxon>
        <taxon>Pseudomonadota</taxon>
        <taxon>Gammaproteobacteria</taxon>
        <taxon>Legionellales</taxon>
        <taxon>Legionellaceae</taxon>
        <taxon>Legionella</taxon>
    </lineage>
</organism>
<keyword evidence="1" id="KW-0732">Signal</keyword>
<sequence>MFRCMLAIVCIFGFGTFSAANTTAQDFQKLKEYAKSLGNQPLSAMNEFKPQNTFKDYTENPSQSLHYQGVETEKTDLSTLAANALKNDAGGHTVTEHFGQRQFEINTKNEAIKNAKLIEEESYAITHGQSNERIKCDEKPQACEIKSHEEICHTSRQLPEQQCLKKRKVTVNTERWSQRADFEVWVHKKWTGLIAVNLITGAMTNSAGGHLTNPVKLNHPCEEMKATVHSILNNGGSAHWVRVVGLPTCQNGGVITLYISDKFSRYYPIQVALTINAHSKSYVEEEHWDNECAALETNNLCQKTQEQCTDSNPTRVINGLPVTRDCWELNARYQCASAAADECKTQREKGCLQASSRCTLMNNNACSLYEQVYRCDETVCPQPVACVRDLFCADGDCTEHAATQNDGFGEAMAPMAVAGAAGAEFGKTQATLFSGHPVQCKIWVWDIIDCCSNEGWADKLHIDLCREEDKALGKAKLNYLAHYVGEFCSQKDPIFGTCLEHKRTYCVFDSKMARIIQAEGRLRQLNPNALGDAEHTRCAGLSVNELQSLDMGRIDFLNPVYPFPQGQPTKEAGIVGDVVLNSPDASKAMDEIKRRVQKKAEQK</sequence>
<dbReference type="AlphaFoldDB" id="A0A0W0SHM2"/>
<comment type="caution">
    <text evidence="2">The sequence shown here is derived from an EMBL/GenBank/DDBJ whole genome shotgun (WGS) entry which is preliminary data.</text>
</comment>
<dbReference type="Proteomes" id="UP000054921">
    <property type="component" value="Unassembled WGS sequence"/>
</dbReference>
<dbReference type="STRING" id="28084.Lche_0161"/>
<dbReference type="InterPro" id="IPR014121">
    <property type="entry name" value="TraN_Ftype"/>
</dbReference>
<evidence type="ECO:0000313" key="3">
    <source>
        <dbReference type="Proteomes" id="UP000054921"/>
    </source>
</evidence>
<name>A0A0W0SHM2_9GAMM</name>
<dbReference type="EMBL" id="LNXW01000006">
    <property type="protein sequence ID" value="KTC82938.1"/>
    <property type="molecule type" value="Genomic_DNA"/>
</dbReference>
<feature type="signal peptide" evidence="1">
    <location>
        <begin position="1"/>
        <end position="19"/>
    </location>
</feature>
<evidence type="ECO:0000256" key="1">
    <source>
        <dbReference type="SAM" id="SignalP"/>
    </source>
</evidence>
<accession>A0A0W0SHM2</accession>